<feature type="region of interest" description="Disordered" evidence="1">
    <location>
        <begin position="301"/>
        <end position="366"/>
    </location>
</feature>
<evidence type="ECO:0000256" key="1">
    <source>
        <dbReference type="SAM" id="MobiDB-lite"/>
    </source>
</evidence>
<dbReference type="AlphaFoldDB" id="A0AAW0AD44"/>
<keyword evidence="3" id="KW-1185">Reference proteome</keyword>
<dbReference type="EMBL" id="JAWWNJ010000076">
    <property type="protein sequence ID" value="KAK7006440.1"/>
    <property type="molecule type" value="Genomic_DNA"/>
</dbReference>
<protein>
    <submittedName>
        <fullName evidence="2">Uncharacterized protein</fullName>
    </submittedName>
</protein>
<dbReference type="Proteomes" id="UP001362999">
    <property type="component" value="Unassembled WGS sequence"/>
</dbReference>
<name>A0AAW0AD44_9AGAR</name>
<evidence type="ECO:0000313" key="2">
    <source>
        <dbReference type="EMBL" id="KAK7006440.1"/>
    </source>
</evidence>
<evidence type="ECO:0000313" key="3">
    <source>
        <dbReference type="Proteomes" id="UP001362999"/>
    </source>
</evidence>
<reference evidence="2 3" key="1">
    <citation type="journal article" date="2024" name="J Genomics">
        <title>Draft genome sequencing and assembly of Favolaschia claudopus CIRM-BRFM 2984 isolated from oak limbs.</title>
        <authorList>
            <person name="Navarro D."/>
            <person name="Drula E."/>
            <person name="Chaduli D."/>
            <person name="Cazenave R."/>
            <person name="Ahrendt S."/>
            <person name="Wang J."/>
            <person name="Lipzen A."/>
            <person name="Daum C."/>
            <person name="Barry K."/>
            <person name="Grigoriev I.V."/>
            <person name="Favel A."/>
            <person name="Rosso M.N."/>
            <person name="Martin F."/>
        </authorList>
    </citation>
    <scope>NUCLEOTIDE SEQUENCE [LARGE SCALE GENOMIC DNA]</scope>
    <source>
        <strain evidence="2 3">CIRM-BRFM 2984</strain>
    </source>
</reference>
<accession>A0AAW0AD44</accession>
<organism evidence="2 3">
    <name type="scientific">Favolaschia claudopus</name>
    <dbReference type="NCBI Taxonomy" id="2862362"/>
    <lineage>
        <taxon>Eukaryota</taxon>
        <taxon>Fungi</taxon>
        <taxon>Dikarya</taxon>
        <taxon>Basidiomycota</taxon>
        <taxon>Agaricomycotina</taxon>
        <taxon>Agaricomycetes</taxon>
        <taxon>Agaricomycetidae</taxon>
        <taxon>Agaricales</taxon>
        <taxon>Marasmiineae</taxon>
        <taxon>Mycenaceae</taxon>
        <taxon>Favolaschia</taxon>
    </lineage>
</organism>
<feature type="region of interest" description="Disordered" evidence="1">
    <location>
        <begin position="59"/>
        <end position="79"/>
    </location>
</feature>
<feature type="compositionally biased region" description="Pro residues" evidence="1">
    <location>
        <begin position="66"/>
        <end position="79"/>
    </location>
</feature>
<gene>
    <name evidence="2" type="ORF">R3P38DRAFT_3214491</name>
</gene>
<sequence length="391" mass="42704">MQAASVLPPTRPAFTPQVRFYANLTLPHPPASILTLVRCSPRPAIDRLAPRSFASPAFTPRLPSTFSPPPLRSSAPPLPTHPADPRSFLTFAFVAPTASLSRLSTVLTSHLPVFTRRLVLFPSHLNPSLFELYDAQPPCGNVVYQRKNSGVFFEGNLKITAIPLTRADAAHSHRTPHPAGATRVRAATHIPPLYPYPPPSPSRHPCPRTTLCIRVATAAPAPVPPRLCRRPSHSQHTLAGLRTHPAACIRAPRNSRTPPSCAHRPPYQCTRPPSRTCIQCCTCACFRAPRHIPTAAPVHHTRACNRPRSRTPASPPTPRRAYVPTAAPQPHGLPRPTPLPISTSARPYQYPAPQRNPRSHALPFGRTYSAPDLSHASRYVYIPATIPVPDP</sequence>
<comment type="caution">
    <text evidence="2">The sequence shown here is derived from an EMBL/GenBank/DDBJ whole genome shotgun (WGS) entry which is preliminary data.</text>
</comment>
<proteinExistence type="predicted"/>